<feature type="transmembrane region" description="Helical" evidence="8">
    <location>
        <begin position="287"/>
        <end position="310"/>
    </location>
</feature>
<keyword evidence="6 8" id="KW-1133">Transmembrane helix</keyword>
<dbReference type="GO" id="GO:0015528">
    <property type="term" value="F:lactose:proton symporter activity"/>
    <property type="evidence" value="ECO:0007669"/>
    <property type="project" value="TreeGrafter"/>
</dbReference>
<feature type="transmembrane region" description="Helical" evidence="8">
    <location>
        <begin position="153"/>
        <end position="174"/>
    </location>
</feature>
<gene>
    <name evidence="10" type="ORF">DES51_10350</name>
</gene>
<comment type="subcellular location">
    <subcellularLocation>
        <location evidence="1">Cell inner membrane</location>
        <topology evidence="1">Multi-pass membrane protein</topology>
    </subcellularLocation>
</comment>
<feature type="domain" description="Major facilitator superfamily associated" evidence="9">
    <location>
        <begin position="8"/>
        <end position="345"/>
    </location>
</feature>
<dbReference type="InterPro" id="IPR024989">
    <property type="entry name" value="MFS_assoc_dom"/>
</dbReference>
<feature type="transmembrane region" description="Helical" evidence="8">
    <location>
        <begin position="232"/>
        <end position="252"/>
    </location>
</feature>
<comment type="caution">
    <text evidence="10">The sequence shown here is derived from an EMBL/GenBank/DDBJ whole genome shotgun (WGS) entry which is preliminary data.</text>
</comment>
<protein>
    <submittedName>
        <fullName evidence="10">MFS1 family protein</fullName>
    </submittedName>
</protein>
<keyword evidence="5 8" id="KW-0812">Transmembrane</keyword>
<keyword evidence="4" id="KW-0997">Cell inner membrane</keyword>
<evidence type="ECO:0000256" key="6">
    <source>
        <dbReference type="ARBA" id="ARBA00022989"/>
    </source>
</evidence>
<dbReference type="STRING" id="1034346.GCA_000313565_02127"/>
<feature type="transmembrane region" description="Helical" evidence="8">
    <location>
        <begin position="202"/>
        <end position="220"/>
    </location>
</feature>
<name>A0A318KRU2_9FIRM</name>
<evidence type="ECO:0000256" key="4">
    <source>
        <dbReference type="ARBA" id="ARBA00022519"/>
    </source>
</evidence>
<dbReference type="Gene3D" id="1.20.1250.20">
    <property type="entry name" value="MFS general substrate transporter like domains"/>
    <property type="match status" value="2"/>
</dbReference>
<evidence type="ECO:0000256" key="1">
    <source>
        <dbReference type="ARBA" id="ARBA00004429"/>
    </source>
</evidence>
<feature type="transmembrane region" description="Helical" evidence="8">
    <location>
        <begin position="129"/>
        <end position="147"/>
    </location>
</feature>
<evidence type="ECO:0000313" key="11">
    <source>
        <dbReference type="Proteomes" id="UP000247612"/>
    </source>
</evidence>
<feature type="transmembrane region" description="Helical" evidence="8">
    <location>
        <begin position="40"/>
        <end position="60"/>
    </location>
</feature>
<evidence type="ECO:0000313" key="10">
    <source>
        <dbReference type="EMBL" id="PXX80459.1"/>
    </source>
</evidence>
<reference evidence="10 11" key="1">
    <citation type="submission" date="2018-05" db="EMBL/GenBank/DDBJ databases">
        <title>Genomic Encyclopedia of Type Strains, Phase IV (KMG-IV): sequencing the most valuable type-strain genomes for metagenomic binning, comparative biology and taxonomic classification.</title>
        <authorList>
            <person name="Goeker M."/>
        </authorList>
    </citation>
    <scope>NUCLEOTIDE SEQUENCE [LARGE SCALE GENOMIC DNA]</scope>
    <source>
        <strain evidence="10 11">JC118</strain>
    </source>
</reference>
<dbReference type="GO" id="GO:0030395">
    <property type="term" value="F:lactose binding"/>
    <property type="evidence" value="ECO:0007669"/>
    <property type="project" value="TreeGrafter"/>
</dbReference>
<keyword evidence="11" id="KW-1185">Reference proteome</keyword>
<evidence type="ECO:0000256" key="7">
    <source>
        <dbReference type="ARBA" id="ARBA00023136"/>
    </source>
</evidence>
<dbReference type="EMBL" id="QJKH01000003">
    <property type="protein sequence ID" value="PXX80459.1"/>
    <property type="molecule type" value="Genomic_DNA"/>
</dbReference>
<feature type="transmembrane region" description="Helical" evidence="8">
    <location>
        <begin position="322"/>
        <end position="345"/>
    </location>
</feature>
<dbReference type="SUPFAM" id="SSF103473">
    <property type="entry name" value="MFS general substrate transporter"/>
    <property type="match status" value="1"/>
</dbReference>
<keyword evidence="3" id="KW-1003">Cell membrane</keyword>
<evidence type="ECO:0000256" key="5">
    <source>
        <dbReference type="ARBA" id="ARBA00022692"/>
    </source>
</evidence>
<dbReference type="PANTHER" id="PTHR23522:SF10">
    <property type="entry name" value="3-PHENYLPROPIONIC ACID TRANSPORTER-RELATED"/>
    <property type="match status" value="1"/>
</dbReference>
<organism evidence="10 11">
    <name type="scientific">Dielma fastidiosa</name>
    <dbReference type="NCBI Taxonomy" id="1034346"/>
    <lineage>
        <taxon>Bacteria</taxon>
        <taxon>Bacillati</taxon>
        <taxon>Bacillota</taxon>
        <taxon>Erysipelotrichia</taxon>
        <taxon>Erysipelotrichales</taxon>
        <taxon>Erysipelotrichaceae</taxon>
        <taxon>Dielma</taxon>
    </lineage>
</organism>
<evidence type="ECO:0000256" key="8">
    <source>
        <dbReference type="SAM" id="Phobius"/>
    </source>
</evidence>
<feature type="transmembrane region" description="Helical" evidence="8">
    <location>
        <begin position="72"/>
        <end position="89"/>
    </location>
</feature>
<sequence length="381" mass="42051">MHMKNIQFAVFNFATFISISAVNSQLIPFLNESGYTPAQKGWVLGFSALASLLFAAVIGWISDKTGKMKPMFIITTLLFMAAVFASFILTSDLWIKAICVILMFGIVKEVMSINETWVFQLKPKTFGKYHCFSAAGLVSGSLAAGFIYKQFNSIGLCILCLSASAISLLCGFFIKEKEAAEKGSISLASMKKLLMNKSYQRLLMILFLLMITGFADQFVVVDKLIALGGDRIAVSVKFAIQSLMEIPIYLFSAKLFKKFEPSRLLLVAALMTGVKFVAYGFCATPLWVLIVAALQLFTHPIIVLTSKLLIQEVTPKQLAASAQIVGFAIYFGISGFLTPVIGAWLVERFDFNITCWIFACIAIIPTWMIIKMRKSKGNQPA</sequence>
<accession>A0A318KRU2</accession>
<dbReference type="InterPro" id="IPR036259">
    <property type="entry name" value="MFS_trans_sf"/>
</dbReference>
<dbReference type="AlphaFoldDB" id="A0A318KRU2"/>
<evidence type="ECO:0000256" key="2">
    <source>
        <dbReference type="ARBA" id="ARBA00022448"/>
    </source>
</evidence>
<dbReference type="Pfam" id="PF12832">
    <property type="entry name" value="MFS_1_like"/>
    <property type="match status" value="1"/>
</dbReference>
<proteinExistence type="predicted"/>
<dbReference type="PANTHER" id="PTHR23522">
    <property type="entry name" value="BLL5896 PROTEIN"/>
    <property type="match status" value="1"/>
</dbReference>
<evidence type="ECO:0000256" key="3">
    <source>
        <dbReference type="ARBA" id="ARBA00022475"/>
    </source>
</evidence>
<keyword evidence="7 8" id="KW-0472">Membrane</keyword>
<keyword evidence="2" id="KW-0813">Transport</keyword>
<dbReference type="Proteomes" id="UP000247612">
    <property type="component" value="Unassembled WGS sequence"/>
</dbReference>
<feature type="transmembrane region" description="Helical" evidence="8">
    <location>
        <begin position="95"/>
        <end position="117"/>
    </location>
</feature>
<feature type="transmembrane region" description="Helical" evidence="8">
    <location>
        <begin position="351"/>
        <end position="370"/>
    </location>
</feature>
<evidence type="ECO:0000259" key="9">
    <source>
        <dbReference type="Pfam" id="PF12832"/>
    </source>
</evidence>
<dbReference type="GO" id="GO:0005886">
    <property type="term" value="C:plasma membrane"/>
    <property type="evidence" value="ECO:0007669"/>
    <property type="project" value="UniProtKB-SubCell"/>
</dbReference>